<dbReference type="Gene3D" id="2.120.10.30">
    <property type="entry name" value="TolB, C-terminal domain"/>
    <property type="match status" value="3"/>
</dbReference>
<reference evidence="3" key="1">
    <citation type="submission" date="2018-05" db="EMBL/GenBank/DDBJ databases">
        <authorList>
            <person name="Lanie J.A."/>
            <person name="Ng W.-L."/>
            <person name="Kazmierczak K.M."/>
            <person name="Andrzejewski T.M."/>
            <person name="Davidsen T.M."/>
            <person name="Wayne K.J."/>
            <person name="Tettelin H."/>
            <person name="Glass J.I."/>
            <person name="Rusch D."/>
            <person name="Podicherti R."/>
            <person name="Tsui H.-C.T."/>
            <person name="Winkler M.E."/>
        </authorList>
    </citation>
    <scope>NUCLEOTIDE SEQUENCE</scope>
</reference>
<proteinExistence type="inferred from homology"/>
<dbReference type="SUPFAM" id="SSF49265">
    <property type="entry name" value="Fibronectin type III"/>
    <property type="match status" value="1"/>
</dbReference>
<name>A0A382BV08_9ZZZZ</name>
<feature type="region of interest" description="Disordered" evidence="2">
    <location>
        <begin position="57"/>
        <end position="98"/>
    </location>
</feature>
<dbReference type="PANTHER" id="PTHR36842:SF1">
    <property type="entry name" value="PROTEIN TOLB"/>
    <property type="match status" value="1"/>
</dbReference>
<dbReference type="CDD" id="cd00063">
    <property type="entry name" value="FN3"/>
    <property type="match status" value="1"/>
</dbReference>
<evidence type="ECO:0000256" key="1">
    <source>
        <dbReference type="ARBA" id="ARBA00009820"/>
    </source>
</evidence>
<protein>
    <recommendedName>
        <fullName evidence="4">Fibronectin type-III domain-containing protein</fullName>
    </recommendedName>
</protein>
<feature type="non-terminal residue" evidence="3">
    <location>
        <position position="642"/>
    </location>
</feature>
<evidence type="ECO:0000313" key="3">
    <source>
        <dbReference type="EMBL" id="SVB17645.1"/>
    </source>
</evidence>
<dbReference type="PANTHER" id="PTHR36842">
    <property type="entry name" value="PROTEIN TOLB HOMOLOG"/>
    <property type="match status" value="1"/>
</dbReference>
<dbReference type="EMBL" id="UINC01031500">
    <property type="protein sequence ID" value="SVB17645.1"/>
    <property type="molecule type" value="Genomic_DNA"/>
</dbReference>
<evidence type="ECO:0008006" key="4">
    <source>
        <dbReference type="Google" id="ProtNLM"/>
    </source>
</evidence>
<accession>A0A382BV08</accession>
<dbReference type="SUPFAM" id="SSF69304">
    <property type="entry name" value="Tricorn protease N-terminal domain"/>
    <property type="match status" value="2"/>
</dbReference>
<evidence type="ECO:0000256" key="2">
    <source>
        <dbReference type="SAM" id="MobiDB-lite"/>
    </source>
</evidence>
<organism evidence="3">
    <name type="scientific">marine metagenome</name>
    <dbReference type="NCBI Taxonomy" id="408172"/>
    <lineage>
        <taxon>unclassified sequences</taxon>
        <taxon>metagenomes</taxon>
        <taxon>ecological metagenomes</taxon>
    </lineage>
</organism>
<dbReference type="Pfam" id="PF07676">
    <property type="entry name" value="PD40"/>
    <property type="match status" value="5"/>
</dbReference>
<sequence length="642" mass="70170">MLSHLTARNTVVFLSVIAVLSGCTPNTANLEDAAEAGGGDSIKASVDATLEAMREDATATPISDQGSRGVAPTPKTDGTPIAKDDSTDSETPVTPSPTVLATKTLTTVTGRAMWNDQPLKAVDVIAVVGDADSEQPPVATGSVDTDGYITITLSRSGLHTIWVTGTDTDEYWGTGSKVWPDPGNTIDLGDVYVNKKLTLHHELDAWMTSTPTFTWEAFPDAVNYHIDLFDTTTDEAVIQVELGNATEYTVETPLTPNINYIVNVRAESASGIGIAYDRHSFDISDAPDIEKVHAVFYAQHWFSDSYTSQIYIIEPNTKSPKNISNDRFWDISPTLSPDGTKIAFMTAQEGDYEIRVMNADGSNQISPLSSSPLTIFSNLPNAPMCTNESAYFENLIWSPDGRNLAFPATHYCDDKAFYGIYIMDPDGSNVYKVTNLDQSPALNIDWSPDGSKIIFEALEGDYTDIFSVDIDGSNIHNLTNSDNNDSYQKWSPDGSKIIFSVENDISDETGRTTLLTGIYVMDADGSNLYSMANSIPSSSLSWSPDGSKIIFEAYSDIYVMDYGCIGCIVIDLEYEFNLYNLTNSDSFDITPMWSPDGSKIIFSSYNDDAYAIYVMDADGSNQKPWIEFTTSADVSVYMPHLL</sequence>
<dbReference type="InterPro" id="IPR011042">
    <property type="entry name" value="6-blade_b-propeller_TolB-like"/>
</dbReference>
<dbReference type="InterPro" id="IPR011659">
    <property type="entry name" value="WD40"/>
</dbReference>
<dbReference type="AlphaFoldDB" id="A0A382BV08"/>
<comment type="similarity">
    <text evidence="1">Belongs to the TolB family.</text>
</comment>
<dbReference type="InterPro" id="IPR003961">
    <property type="entry name" value="FN3_dom"/>
</dbReference>
<gene>
    <name evidence="3" type="ORF">METZ01_LOCUS170499</name>
</gene>
<dbReference type="InterPro" id="IPR036116">
    <property type="entry name" value="FN3_sf"/>
</dbReference>